<evidence type="ECO:0000256" key="1">
    <source>
        <dbReference type="ARBA" id="ARBA00022448"/>
    </source>
</evidence>
<evidence type="ECO:0000256" key="6">
    <source>
        <dbReference type="ARBA" id="ARBA00022777"/>
    </source>
</evidence>
<dbReference type="GO" id="GO:0009401">
    <property type="term" value="P:phosphoenolpyruvate-dependent sugar phosphotransferase system"/>
    <property type="evidence" value="ECO:0007669"/>
    <property type="project" value="UniProtKB-KW"/>
</dbReference>
<sequence>MHKILLVCSAGMSTSLLVKKMEEAAKEMNVEAKIWAVGDAESDSNVGEADIILLGPQVRYLLSKMQDKVEGKKPVQVINMMHYGTMNGKKVLEEALATLQG</sequence>
<comment type="caution">
    <text evidence="9">The sequence shown here is derived from an EMBL/GenBank/DDBJ whole genome shotgun (WGS) entry which is preliminary data.</text>
</comment>
<feature type="modified residue" description="Phosphocysteine; by EIIA" evidence="7">
    <location>
        <position position="8"/>
    </location>
</feature>
<gene>
    <name evidence="9" type="ORF">PBV87_07440</name>
</gene>
<dbReference type="PANTHER" id="PTHR34581">
    <property type="entry name" value="PTS SYSTEM N,N'-DIACETYLCHITOBIOSE-SPECIFIC EIIB COMPONENT"/>
    <property type="match status" value="1"/>
</dbReference>
<name>A0AA42J0B3_9FIRM</name>
<evidence type="ECO:0000256" key="2">
    <source>
        <dbReference type="ARBA" id="ARBA00022553"/>
    </source>
</evidence>
<evidence type="ECO:0000259" key="8">
    <source>
        <dbReference type="PROSITE" id="PS51100"/>
    </source>
</evidence>
<dbReference type="InterPro" id="IPR051819">
    <property type="entry name" value="PTS_sugar-specific_EIIB"/>
</dbReference>
<evidence type="ECO:0000256" key="4">
    <source>
        <dbReference type="ARBA" id="ARBA00022679"/>
    </source>
</evidence>
<dbReference type="AlphaFoldDB" id="A0AA42J0B3"/>
<feature type="domain" description="PTS EIIB type-3" evidence="8">
    <location>
        <begin position="1"/>
        <end position="101"/>
    </location>
</feature>
<evidence type="ECO:0000256" key="3">
    <source>
        <dbReference type="ARBA" id="ARBA00022597"/>
    </source>
</evidence>
<dbReference type="PANTHER" id="PTHR34581:SF2">
    <property type="entry name" value="PTS SYSTEM N,N'-DIACETYLCHITOBIOSE-SPECIFIC EIIB COMPONENT"/>
    <property type="match status" value="1"/>
</dbReference>
<dbReference type="InterPro" id="IPR013012">
    <property type="entry name" value="PTS_EIIB_3"/>
</dbReference>
<dbReference type="Gene3D" id="3.40.50.2300">
    <property type="match status" value="1"/>
</dbReference>
<keyword evidence="1" id="KW-0813">Transport</keyword>
<organism evidence="9 10">
    <name type="scientific">Holtiella tumoricola</name>
    <dbReference type="NCBI Taxonomy" id="3018743"/>
    <lineage>
        <taxon>Bacteria</taxon>
        <taxon>Bacillati</taxon>
        <taxon>Bacillota</taxon>
        <taxon>Clostridia</taxon>
        <taxon>Lachnospirales</taxon>
        <taxon>Cellulosilyticaceae</taxon>
        <taxon>Holtiella</taxon>
    </lineage>
</organism>
<keyword evidence="4" id="KW-0808">Transferase</keyword>
<evidence type="ECO:0000256" key="5">
    <source>
        <dbReference type="ARBA" id="ARBA00022683"/>
    </source>
</evidence>
<protein>
    <submittedName>
        <fullName evidence="9">PTS sugar transporter subunit IIB</fullName>
    </submittedName>
</protein>
<keyword evidence="6" id="KW-0418">Kinase</keyword>
<dbReference type="PROSITE" id="PS51100">
    <property type="entry name" value="PTS_EIIB_TYPE_3"/>
    <property type="match status" value="1"/>
</dbReference>
<dbReference type="InterPro" id="IPR036095">
    <property type="entry name" value="PTS_EIIB-like_sf"/>
</dbReference>
<accession>A0AA42J0B3</accession>
<dbReference type="SUPFAM" id="SSF52794">
    <property type="entry name" value="PTS system IIB component-like"/>
    <property type="match status" value="1"/>
</dbReference>
<evidence type="ECO:0000256" key="7">
    <source>
        <dbReference type="PROSITE-ProRule" id="PRU00423"/>
    </source>
</evidence>
<reference evidence="9" key="1">
    <citation type="journal article" date="2023" name="Int. J. Syst. Evol. Microbiol.">
        <title>&lt;i&gt;Holtiella tumoricola&lt;/i&gt; gen. nov. sp. nov., isolated from a human clinical sample.</title>
        <authorList>
            <person name="Allen-Vercoe E."/>
            <person name="Daigneault M.C."/>
            <person name="Vancuren S.J."/>
            <person name="Cochrane K."/>
            <person name="O'Neal L.L."/>
            <person name="Sankaranarayanan K."/>
            <person name="Lawson P.A."/>
        </authorList>
    </citation>
    <scope>NUCLEOTIDE SEQUENCE</scope>
    <source>
        <strain evidence="9">CC70A</strain>
    </source>
</reference>
<proteinExistence type="predicted"/>
<keyword evidence="2" id="KW-0597">Phosphoprotein</keyword>
<keyword evidence="5" id="KW-0598">Phosphotransferase system</keyword>
<dbReference type="EMBL" id="JAQIFT010000032">
    <property type="protein sequence ID" value="MDA3731312.1"/>
    <property type="molecule type" value="Genomic_DNA"/>
</dbReference>
<dbReference type="Proteomes" id="UP001169242">
    <property type="component" value="Unassembled WGS sequence"/>
</dbReference>
<dbReference type="InterPro" id="IPR003501">
    <property type="entry name" value="PTS_EIIB_2/3"/>
</dbReference>
<keyword evidence="10" id="KW-1185">Reference proteome</keyword>
<keyword evidence="3 9" id="KW-0762">Sugar transport</keyword>
<evidence type="ECO:0000313" key="10">
    <source>
        <dbReference type="Proteomes" id="UP001169242"/>
    </source>
</evidence>
<dbReference type="GO" id="GO:0016301">
    <property type="term" value="F:kinase activity"/>
    <property type="evidence" value="ECO:0007669"/>
    <property type="project" value="UniProtKB-KW"/>
</dbReference>
<dbReference type="Pfam" id="PF02302">
    <property type="entry name" value="PTS_IIB"/>
    <property type="match status" value="1"/>
</dbReference>
<dbReference type="CDD" id="cd05564">
    <property type="entry name" value="PTS_IIB_chitobiose_lichenan"/>
    <property type="match status" value="1"/>
</dbReference>
<dbReference type="RefSeq" id="WP_053982536.1">
    <property type="nucleotide sequence ID" value="NZ_JAQIFT010000032.1"/>
</dbReference>
<dbReference type="GO" id="GO:0008982">
    <property type="term" value="F:protein-N(PI)-phosphohistidine-sugar phosphotransferase activity"/>
    <property type="evidence" value="ECO:0007669"/>
    <property type="project" value="InterPro"/>
</dbReference>
<evidence type="ECO:0000313" key="9">
    <source>
        <dbReference type="EMBL" id="MDA3731312.1"/>
    </source>
</evidence>